<dbReference type="InterPro" id="IPR015590">
    <property type="entry name" value="Aldehyde_DH_dom"/>
</dbReference>
<dbReference type="EMBL" id="BKCM01000003">
    <property type="protein sequence ID" value="GER00162.1"/>
    <property type="molecule type" value="Genomic_DNA"/>
</dbReference>
<dbReference type="GO" id="GO:0006210">
    <property type="term" value="P:thymine catabolic process"/>
    <property type="evidence" value="ECO:0007669"/>
    <property type="project" value="TreeGrafter"/>
</dbReference>
<dbReference type="GO" id="GO:0004491">
    <property type="term" value="F:methylmalonate-semialdehyde dehydrogenase (acylating, NAD) activity"/>
    <property type="evidence" value="ECO:0007669"/>
    <property type="project" value="InterPro"/>
</dbReference>
<gene>
    <name evidence="2" type="ORF">JCM17845_07850</name>
</gene>
<keyword evidence="3" id="KW-1185">Reference proteome</keyword>
<dbReference type="PANTHER" id="PTHR43866:SF4">
    <property type="entry name" value="MALONATE-SEMIALDEHYDE DEHYDROGENASE"/>
    <property type="match status" value="1"/>
</dbReference>
<evidence type="ECO:0000259" key="1">
    <source>
        <dbReference type="Pfam" id="PF00171"/>
    </source>
</evidence>
<name>A0A5A7MW62_9PROT</name>
<dbReference type="InterPro" id="IPR016163">
    <property type="entry name" value="Ald_DH_C"/>
</dbReference>
<accession>A0A5A7MW62</accession>
<proteinExistence type="predicted"/>
<dbReference type="Gene3D" id="3.40.309.10">
    <property type="entry name" value="Aldehyde Dehydrogenase, Chain A, domain 2"/>
    <property type="match status" value="1"/>
</dbReference>
<dbReference type="InterPro" id="IPR010061">
    <property type="entry name" value="MeMal-semiAld_DH"/>
</dbReference>
<dbReference type="InterPro" id="IPR016161">
    <property type="entry name" value="Ald_DH/histidinol_DH"/>
</dbReference>
<evidence type="ECO:0000313" key="3">
    <source>
        <dbReference type="Proteomes" id="UP000325187"/>
    </source>
</evidence>
<protein>
    <recommendedName>
        <fullName evidence="1">Aldehyde dehydrogenase domain-containing protein</fullName>
    </recommendedName>
</protein>
<dbReference type="PANTHER" id="PTHR43866">
    <property type="entry name" value="MALONATE-SEMIALDEHYDE DEHYDROGENASE"/>
    <property type="match status" value="1"/>
</dbReference>
<dbReference type="GO" id="GO:0006574">
    <property type="term" value="P:L-valine catabolic process"/>
    <property type="evidence" value="ECO:0007669"/>
    <property type="project" value="TreeGrafter"/>
</dbReference>
<comment type="caution">
    <text evidence="2">The sequence shown here is derived from an EMBL/GenBank/DDBJ whole genome shotgun (WGS) entry which is preliminary data.</text>
</comment>
<evidence type="ECO:0000313" key="2">
    <source>
        <dbReference type="EMBL" id="GER00162.1"/>
    </source>
</evidence>
<dbReference type="SUPFAM" id="SSF53720">
    <property type="entry name" value="ALDH-like"/>
    <property type="match status" value="1"/>
</dbReference>
<reference evidence="2 3" key="1">
    <citation type="submission" date="2019-09" db="EMBL/GenBank/DDBJ databases">
        <title>NBRP : Genome information of microbial organism related human and environment.</title>
        <authorList>
            <person name="Hattori M."/>
            <person name="Oshima K."/>
            <person name="Inaba H."/>
            <person name="Suda W."/>
            <person name="Sakamoto M."/>
            <person name="Iino T."/>
            <person name="Kitahara M."/>
            <person name="Oshida Y."/>
            <person name="Iida T."/>
            <person name="Kudo T."/>
            <person name="Itoh T."/>
            <person name="Ohkuma M."/>
        </authorList>
    </citation>
    <scope>NUCLEOTIDE SEQUENCE [LARGE SCALE GENOMIC DNA]</scope>
    <source>
        <strain evidence="2 3">Mie-1</strain>
    </source>
</reference>
<dbReference type="AlphaFoldDB" id="A0A5A7MW62"/>
<dbReference type="Pfam" id="PF00171">
    <property type="entry name" value="Aldedh"/>
    <property type="match status" value="1"/>
</dbReference>
<feature type="domain" description="Aldehyde dehydrogenase" evidence="1">
    <location>
        <begin position="2"/>
        <end position="69"/>
    </location>
</feature>
<organism evidence="2 3">
    <name type="scientific">Iodidimonas gelatinilytica</name>
    <dbReference type="NCBI Taxonomy" id="1236966"/>
    <lineage>
        <taxon>Bacteria</taxon>
        <taxon>Pseudomonadati</taxon>
        <taxon>Pseudomonadota</taxon>
        <taxon>Alphaproteobacteria</taxon>
        <taxon>Iodidimonadales</taxon>
        <taxon>Iodidimonadaceae</taxon>
        <taxon>Iodidimonas</taxon>
    </lineage>
</organism>
<sequence length="70" mass="7547">MADLISKGEAEGARVVVDGRGYSLQGYEGGFWMGGTLLDGVTKDMTVYREEIFGPVLSVLRAKNYDEAVG</sequence>
<dbReference type="Proteomes" id="UP000325187">
    <property type="component" value="Unassembled WGS sequence"/>
</dbReference>